<evidence type="ECO:0000313" key="3">
    <source>
        <dbReference type="Proteomes" id="UP000093000"/>
    </source>
</evidence>
<dbReference type="AlphaFoldDB" id="A0A1C7MWA2"/>
<accession>A0A1C7MWA2</accession>
<comment type="caution">
    <text evidence="2">The sequence shown here is derived from an EMBL/GenBank/DDBJ whole genome shotgun (WGS) entry which is preliminary data.</text>
</comment>
<feature type="compositionally biased region" description="Polar residues" evidence="1">
    <location>
        <begin position="20"/>
        <end position="54"/>
    </location>
</feature>
<evidence type="ECO:0000313" key="2">
    <source>
        <dbReference type="EMBL" id="OBZ81165.1"/>
    </source>
</evidence>
<dbReference type="EMBL" id="LUGH01001392">
    <property type="protein sequence ID" value="OBZ81165.1"/>
    <property type="molecule type" value="Genomic_DNA"/>
</dbReference>
<reference evidence="2 3" key="1">
    <citation type="submission" date="2016-03" db="EMBL/GenBank/DDBJ databases">
        <title>Choanephora cucurbitarum.</title>
        <authorList>
            <person name="Min B."/>
            <person name="Park H."/>
            <person name="Park J.-H."/>
            <person name="Shin H.-D."/>
            <person name="Choi I.-G."/>
        </authorList>
    </citation>
    <scope>NUCLEOTIDE SEQUENCE [LARGE SCALE GENOMIC DNA]</scope>
    <source>
        <strain evidence="2 3">KUS-F28377</strain>
    </source>
</reference>
<dbReference type="InParanoid" id="A0A1C7MWA2"/>
<feature type="compositionally biased region" description="Polar residues" evidence="1">
    <location>
        <begin position="1"/>
        <end position="13"/>
    </location>
</feature>
<feature type="region of interest" description="Disordered" evidence="1">
    <location>
        <begin position="1"/>
        <end position="54"/>
    </location>
</feature>
<organism evidence="2 3">
    <name type="scientific">Choanephora cucurbitarum</name>
    <dbReference type="NCBI Taxonomy" id="101091"/>
    <lineage>
        <taxon>Eukaryota</taxon>
        <taxon>Fungi</taxon>
        <taxon>Fungi incertae sedis</taxon>
        <taxon>Mucoromycota</taxon>
        <taxon>Mucoromycotina</taxon>
        <taxon>Mucoromycetes</taxon>
        <taxon>Mucorales</taxon>
        <taxon>Mucorineae</taxon>
        <taxon>Choanephoraceae</taxon>
        <taxon>Choanephoroideae</taxon>
        <taxon>Choanephora</taxon>
    </lineage>
</organism>
<name>A0A1C7MWA2_9FUNG</name>
<sequence>MTGTNRNWTNATPDNPFGSGPNQSSPQLQMVNPGLSYQQPQTTGFINQTPLSNQTHNIDKYAVFKTLDTSSSSSSIFNQHQNNGQNRPFY</sequence>
<evidence type="ECO:0000256" key="1">
    <source>
        <dbReference type="SAM" id="MobiDB-lite"/>
    </source>
</evidence>
<proteinExistence type="predicted"/>
<keyword evidence="3" id="KW-1185">Reference proteome</keyword>
<feature type="compositionally biased region" description="Polar residues" evidence="1">
    <location>
        <begin position="76"/>
        <end position="90"/>
    </location>
</feature>
<protein>
    <submittedName>
        <fullName evidence="2">Uncharacterized protein</fullName>
    </submittedName>
</protein>
<feature type="region of interest" description="Disordered" evidence="1">
    <location>
        <begin position="71"/>
        <end position="90"/>
    </location>
</feature>
<dbReference type="Proteomes" id="UP000093000">
    <property type="component" value="Unassembled WGS sequence"/>
</dbReference>
<gene>
    <name evidence="2" type="ORF">A0J61_10788</name>
</gene>